<dbReference type="InterPro" id="IPR036859">
    <property type="entry name" value="CAP-Gly_dom_sf"/>
</dbReference>
<evidence type="ECO:0000256" key="4">
    <source>
        <dbReference type="ARBA" id="ARBA00022837"/>
    </source>
</evidence>
<feature type="compositionally biased region" description="Polar residues" evidence="9">
    <location>
        <begin position="1"/>
        <end position="20"/>
    </location>
</feature>
<feature type="coiled-coil region" evidence="8">
    <location>
        <begin position="385"/>
        <end position="600"/>
    </location>
</feature>
<dbReference type="Gene3D" id="1.10.238.10">
    <property type="entry name" value="EF-hand"/>
    <property type="match status" value="1"/>
</dbReference>
<gene>
    <name evidence="11" type="ORF">LOD99_4232</name>
</gene>
<dbReference type="SUPFAM" id="SSF47473">
    <property type="entry name" value="EF-hand"/>
    <property type="match status" value="1"/>
</dbReference>
<dbReference type="EMBL" id="JAKMXF010000297">
    <property type="protein sequence ID" value="KAI6652846.1"/>
    <property type="molecule type" value="Genomic_DNA"/>
</dbReference>
<dbReference type="SMART" id="SM01052">
    <property type="entry name" value="CAP_GLY"/>
    <property type="match status" value="1"/>
</dbReference>
<dbReference type="Pfam" id="PF01302">
    <property type="entry name" value="CAP_GLY"/>
    <property type="match status" value="1"/>
</dbReference>
<dbReference type="GO" id="GO:0030286">
    <property type="term" value="C:dynein complex"/>
    <property type="evidence" value="ECO:0007669"/>
    <property type="project" value="UniProtKB-KW"/>
</dbReference>
<feature type="region of interest" description="Disordered" evidence="9">
    <location>
        <begin position="724"/>
        <end position="746"/>
    </location>
</feature>
<keyword evidence="7" id="KW-0206">Cytoskeleton</keyword>
<dbReference type="GO" id="GO:0005874">
    <property type="term" value="C:microtubule"/>
    <property type="evidence" value="ECO:0007669"/>
    <property type="project" value="UniProtKB-KW"/>
</dbReference>
<dbReference type="InterPro" id="IPR018247">
    <property type="entry name" value="EF_Hand_1_Ca_BS"/>
</dbReference>
<comment type="caution">
    <text evidence="11">The sequence shown here is derived from an EMBL/GenBank/DDBJ whole genome shotgun (WGS) entry which is preliminary data.</text>
</comment>
<dbReference type="SUPFAM" id="SSF74924">
    <property type="entry name" value="Cap-Gly domain"/>
    <property type="match status" value="1"/>
</dbReference>
<dbReference type="PROSITE" id="PS00018">
    <property type="entry name" value="EF_HAND_1"/>
    <property type="match status" value="1"/>
</dbReference>
<evidence type="ECO:0000256" key="1">
    <source>
        <dbReference type="ARBA" id="ARBA00004186"/>
    </source>
</evidence>
<accession>A0AAV7JW08</accession>
<feature type="domain" description="CAP-Gly" evidence="10">
    <location>
        <begin position="824"/>
        <end position="858"/>
    </location>
</feature>
<evidence type="ECO:0000313" key="12">
    <source>
        <dbReference type="Proteomes" id="UP001165289"/>
    </source>
</evidence>
<keyword evidence="5" id="KW-0243">Dynein</keyword>
<evidence type="ECO:0000256" key="3">
    <source>
        <dbReference type="ARBA" id="ARBA00022701"/>
    </source>
</evidence>
<dbReference type="Proteomes" id="UP001165289">
    <property type="component" value="Unassembled WGS sequence"/>
</dbReference>
<evidence type="ECO:0000259" key="10">
    <source>
        <dbReference type="PROSITE" id="PS50245"/>
    </source>
</evidence>
<dbReference type="PANTHER" id="PTHR18916">
    <property type="entry name" value="DYNACTIN 1-RELATED MICROTUBULE-BINDING"/>
    <property type="match status" value="1"/>
</dbReference>
<organism evidence="11 12">
    <name type="scientific">Oopsacas minuta</name>
    <dbReference type="NCBI Taxonomy" id="111878"/>
    <lineage>
        <taxon>Eukaryota</taxon>
        <taxon>Metazoa</taxon>
        <taxon>Porifera</taxon>
        <taxon>Hexactinellida</taxon>
        <taxon>Hexasterophora</taxon>
        <taxon>Lyssacinosida</taxon>
        <taxon>Leucopsacidae</taxon>
        <taxon>Oopsacas</taxon>
    </lineage>
</organism>
<evidence type="ECO:0000256" key="2">
    <source>
        <dbReference type="ARBA" id="ARBA00022490"/>
    </source>
</evidence>
<dbReference type="PANTHER" id="PTHR18916:SF6">
    <property type="entry name" value="DYNACTIN SUBUNIT 1"/>
    <property type="match status" value="1"/>
</dbReference>
<keyword evidence="12" id="KW-1185">Reference proteome</keyword>
<evidence type="ECO:0000256" key="6">
    <source>
        <dbReference type="ARBA" id="ARBA00023054"/>
    </source>
</evidence>
<keyword evidence="4" id="KW-0106">Calcium</keyword>
<sequence>MLQTETTQGSASELNKSTPSIDKLPPSRDTQRSDQQEPHPILTASDRVLETRGSRLSSDTPSAIGMTRVVTPGSEGAMPRLKERTRSRASGLPTPSRGGRTPKEDPLNILMDSVFLAADNNGDGTLEEKEFWRLLQSPLLNLKLTSADVKKLRARVKSNQAGSVNYVEFLPIARDLIRSVYQDRPRSSSSTWTMLVNAEGVTVGYLNKSSGEIRDTPPEGITFEDPNLIEDTIYDFLEVMDSEQTGIISENMFLESMDTMKSGALGLIITPEELEEIKQIFRLRKDKVPYEDIMPVLLELICRTYQVKDSSYLNWIQLDSPRVGMFWFNKRTGRSKRVMPPEFQELHQWFMYQQQERAQEMTFVQQTIHDLEAANQEILVGRGMIGQLENQVALLNEEMETVMVQLDETGSTLDETTAQLQHKVIELESAKENLLMSEKERDELRGKLHTVQHYCDEIESLKTNLSSLQSEAHDYSRVVVQREGNVSELKRDLKMTGDKLREAERKMEIQDSRLEEMETDVRTQLAKNRDLEEELLRVTELEDKLKTTEGLLEKSDNQLEDKNTALGHARRSLQLAKQKNQELDEELQHMSELREKLHHSRCEINTLKSFLGSKTALVQARDSEIERNNTLIESLQARDDKRAQILSVVLERTSRIQQEQNQRNLIEAKSLIGRPYSAGREHERTLSAPNTFPTPKPPDNTGKIQNQRLAKRIAAESRNKSFKGVLPQLDGKPAQRRRSKPTFSLPNNNELRYLTRIADASIKKDSDLLNVAYFDDPPPPNLKIGDRVLVDASKPGLSALTPRAIAGYVKYIGKVDSTYIDNRYFVGVKLDEALGDCDGTRRGKRYFTCQPQHGILVQSDRVIAVLDKKTLKYVSVPSGGQYGRVVSS</sequence>
<keyword evidence="3" id="KW-0493">Microtubule</keyword>
<evidence type="ECO:0000256" key="9">
    <source>
        <dbReference type="SAM" id="MobiDB-lite"/>
    </source>
</evidence>
<proteinExistence type="predicted"/>
<feature type="region of interest" description="Disordered" evidence="9">
    <location>
        <begin position="680"/>
        <end position="704"/>
    </location>
</feature>
<comment type="subcellular location">
    <subcellularLocation>
        <location evidence="1">Cytoplasm</location>
        <location evidence="1">Cytoskeleton</location>
        <location evidence="1">Spindle</location>
    </subcellularLocation>
</comment>
<dbReference type="PROSITE" id="PS50245">
    <property type="entry name" value="CAP_GLY_2"/>
    <property type="match status" value="1"/>
</dbReference>
<dbReference type="InterPro" id="IPR011992">
    <property type="entry name" value="EF-hand-dom_pair"/>
</dbReference>
<feature type="region of interest" description="Disordered" evidence="9">
    <location>
        <begin position="1"/>
        <end position="106"/>
    </location>
</feature>
<dbReference type="InterPro" id="IPR000938">
    <property type="entry name" value="CAP-Gly_domain"/>
</dbReference>
<dbReference type="Gene3D" id="2.30.30.190">
    <property type="entry name" value="CAP Gly-rich-like domain"/>
    <property type="match status" value="1"/>
</dbReference>
<evidence type="ECO:0000256" key="8">
    <source>
        <dbReference type="SAM" id="Coils"/>
    </source>
</evidence>
<dbReference type="SUPFAM" id="SSF57997">
    <property type="entry name" value="Tropomyosin"/>
    <property type="match status" value="1"/>
</dbReference>
<dbReference type="AlphaFoldDB" id="A0AAV7JW08"/>
<reference evidence="11 12" key="1">
    <citation type="journal article" date="2023" name="BMC Biol.">
        <title>The compact genome of the sponge Oopsacas minuta (Hexactinellida) is lacking key metazoan core genes.</title>
        <authorList>
            <person name="Santini S."/>
            <person name="Schenkelaars Q."/>
            <person name="Jourda C."/>
            <person name="Duchesne M."/>
            <person name="Belahbib H."/>
            <person name="Rocher C."/>
            <person name="Selva M."/>
            <person name="Riesgo A."/>
            <person name="Vervoort M."/>
            <person name="Leys S.P."/>
            <person name="Kodjabachian L."/>
            <person name="Le Bivic A."/>
            <person name="Borchiellini C."/>
            <person name="Claverie J.M."/>
            <person name="Renard E."/>
        </authorList>
    </citation>
    <scope>NUCLEOTIDE SEQUENCE [LARGE SCALE GENOMIC DNA]</scope>
    <source>
        <strain evidence="11">SPO-2</strain>
    </source>
</reference>
<name>A0AAV7JW08_9METZ</name>
<protein>
    <recommendedName>
        <fullName evidence="10">CAP-Gly domain-containing protein</fullName>
    </recommendedName>
</protein>
<keyword evidence="2" id="KW-0963">Cytoplasm</keyword>
<evidence type="ECO:0000256" key="7">
    <source>
        <dbReference type="ARBA" id="ARBA00023212"/>
    </source>
</evidence>
<evidence type="ECO:0000256" key="5">
    <source>
        <dbReference type="ARBA" id="ARBA00023017"/>
    </source>
</evidence>
<evidence type="ECO:0000313" key="11">
    <source>
        <dbReference type="EMBL" id="KAI6652846.1"/>
    </source>
</evidence>
<dbReference type="GO" id="GO:0005819">
    <property type="term" value="C:spindle"/>
    <property type="evidence" value="ECO:0007669"/>
    <property type="project" value="UniProtKB-SubCell"/>
</dbReference>
<feature type="compositionally biased region" description="Basic and acidic residues" evidence="9">
    <location>
        <begin position="25"/>
        <end position="37"/>
    </location>
</feature>
<keyword evidence="6 8" id="KW-0175">Coiled coil</keyword>